<sequence length="91" mass="9403">MPTRVRLRALAIVIAALAAVAMPTAAAFTDTAELHHPLDASPTTPREQIQPAANIVGEIARKGAKRSTGQTLGMLPQPSRGASGNLTVTAH</sequence>
<dbReference type="RefSeq" id="WP_282539671.1">
    <property type="nucleotide sequence ID" value="NZ_JASCIS010000064.1"/>
</dbReference>
<dbReference type="InterPro" id="IPR023833">
    <property type="entry name" value="Signal_pept_SipW-depend-type"/>
</dbReference>
<feature type="chain" id="PRO_5046199283" evidence="2">
    <location>
        <begin position="27"/>
        <end position="91"/>
    </location>
</feature>
<evidence type="ECO:0000313" key="4">
    <source>
        <dbReference type="Proteomes" id="UP001237105"/>
    </source>
</evidence>
<dbReference type="EMBL" id="JASCIS010000064">
    <property type="protein sequence ID" value="MDI3423839.1"/>
    <property type="molecule type" value="Genomic_DNA"/>
</dbReference>
<proteinExistence type="predicted"/>
<dbReference type="NCBIfam" id="TIGR04088">
    <property type="entry name" value="cognate_SipW"/>
    <property type="match status" value="1"/>
</dbReference>
<dbReference type="Proteomes" id="UP001237105">
    <property type="component" value="Unassembled WGS sequence"/>
</dbReference>
<comment type="caution">
    <text evidence="3">The sequence shown here is derived from an EMBL/GenBank/DDBJ whole genome shotgun (WGS) entry which is preliminary data.</text>
</comment>
<keyword evidence="4" id="KW-1185">Reference proteome</keyword>
<feature type="signal peptide" evidence="2">
    <location>
        <begin position="1"/>
        <end position="26"/>
    </location>
</feature>
<accession>A0ABT6T7P3</accession>
<evidence type="ECO:0000256" key="1">
    <source>
        <dbReference type="SAM" id="MobiDB-lite"/>
    </source>
</evidence>
<reference evidence="3 4" key="1">
    <citation type="submission" date="2023-05" db="EMBL/GenBank/DDBJ databases">
        <title>Draft genome sequence of Streptomyces sp. B-S-A12 isolated from a cave soil in Thailand.</title>
        <authorList>
            <person name="Chamroensaksri N."/>
            <person name="Muangham S."/>
        </authorList>
    </citation>
    <scope>NUCLEOTIDE SEQUENCE [LARGE SCALE GENOMIC DNA]</scope>
    <source>
        <strain evidence="3 4">B-S-A12</strain>
    </source>
</reference>
<gene>
    <name evidence="3" type="ORF">QIT00_35760</name>
</gene>
<evidence type="ECO:0000313" key="3">
    <source>
        <dbReference type="EMBL" id="MDI3423839.1"/>
    </source>
</evidence>
<organism evidence="3 4">
    <name type="scientific">Streptomyces luteolus</name>
    <dbReference type="NCBI Taxonomy" id="3043615"/>
    <lineage>
        <taxon>Bacteria</taxon>
        <taxon>Bacillati</taxon>
        <taxon>Actinomycetota</taxon>
        <taxon>Actinomycetes</taxon>
        <taxon>Kitasatosporales</taxon>
        <taxon>Streptomycetaceae</taxon>
        <taxon>Streptomyces</taxon>
    </lineage>
</organism>
<feature type="compositionally biased region" description="Polar residues" evidence="1">
    <location>
        <begin position="80"/>
        <end position="91"/>
    </location>
</feature>
<name>A0ABT6T7P3_9ACTN</name>
<evidence type="ECO:0000256" key="2">
    <source>
        <dbReference type="SAM" id="SignalP"/>
    </source>
</evidence>
<feature type="region of interest" description="Disordered" evidence="1">
    <location>
        <begin position="62"/>
        <end position="91"/>
    </location>
</feature>
<keyword evidence="2" id="KW-0732">Signal</keyword>
<protein>
    <submittedName>
        <fullName evidence="3">SipW-dependent-type signal peptide-containing protein</fullName>
    </submittedName>
</protein>